<proteinExistence type="predicted"/>
<name>A0A7C9MKC8_9GAMM</name>
<dbReference type="EMBL" id="WOXT01000001">
    <property type="protein sequence ID" value="MUV12827.1"/>
    <property type="molecule type" value="Genomic_DNA"/>
</dbReference>
<dbReference type="Gene3D" id="2.60.120.600">
    <property type="entry name" value="Domain of unknown function DUF1214, C-terminal domain"/>
    <property type="match status" value="1"/>
</dbReference>
<keyword evidence="6" id="KW-1185">Reference proteome</keyword>
<feature type="region of interest" description="Disordered" evidence="1">
    <location>
        <begin position="26"/>
        <end position="56"/>
    </location>
</feature>
<dbReference type="InterPro" id="IPR037050">
    <property type="entry name" value="DUF1254_sf"/>
</dbReference>
<feature type="domain" description="DUF1254" evidence="4">
    <location>
        <begin position="79"/>
        <end position="190"/>
    </location>
</feature>
<evidence type="ECO:0000259" key="4">
    <source>
        <dbReference type="Pfam" id="PF06863"/>
    </source>
</evidence>
<feature type="chain" id="PRO_5028853825" evidence="2">
    <location>
        <begin position="20"/>
        <end position="368"/>
    </location>
</feature>
<keyword evidence="2" id="KW-0732">Signal</keyword>
<feature type="compositionally biased region" description="Low complexity" evidence="1">
    <location>
        <begin position="26"/>
        <end position="54"/>
    </location>
</feature>
<accession>A0A7C9MKC8</accession>
<protein>
    <submittedName>
        <fullName evidence="5">DUF1254 domain-containing protein</fullName>
    </submittedName>
</protein>
<evidence type="ECO:0000256" key="2">
    <source>
        <dbReference type="SAM" id="SignalP"/>
    </source>
</evidence>
<dbReference type="SUPFAM" id="SSF160935">
    <property type="entry name" value="VPA0735-like"/>
    <property type="match status" value="1"/>
</dbReference>
<dbReference type="PANTHER" id="PTHR36509:SF2">
    <property type="entry name" value="BLL3101 PROTEIN"/>
    <property type="match status" value="1"/>
</dbReference>
<dbReference type="InterPro" id="IPR010679">
    <property type="entry name" value="DUF1254"/>
</dbReference>
<evidence type="ECO:0000256" key="1">
    <source>
        <dbReference type="SAM" id="MobiDB-lite"/>
    </source>
</evidence>
<reference evidence="5 6" key="1">
    <citation type="submission" date="2019-12" db="EMBL/GenBank/DDBJ databases">
        <authorList>
            <person name="Xu J."/>
        </authorList>
    </citation>
    <scope>NUCLEOTIDE SEQUENCE [LARGE SCALE GENOMIC DNA]</scope>
    <source>
        <strain evidence="5 6">HX-5-24</strain>
    </source>
</reference>
<comment type="caution">
    <text evidence="5">The sequence shown here is derived from an EMBL/GenBank/DDBJ whole genome shotgun (WGS) entry which is preliminary data.</text>
</comment>
<dbReference type="AlphaFoldDB" id="A0A7C9MKC8"/>
<feature type="signal peptide" evidence="2">
    <location>
        <begin position="1"/>
        <end position="19"/>
    </location>
</feature>
<dbReference type="Gene3D" id="2.60.40.1610">
    <property type="entry name" value="Domain of unknown function DUF1254"/>
    <property type="match status" value="1"/>
</dbReference>
<dbReference type="Proteomes" id="UP000479692">
    <property type="component" value="Unassembled WGS sequence"/>
</dbReference>
<evidence type="ECO:0000313" key="5">
    <source>
        <dbReference type="EMBL" id="MUV12827.1"/>
    </source>
</evidence>
<dbReference type="PANTHER" id="PTHR36509">
    <property type="entry name" value="BLL3101 PROTEIN"/>
    <property type="match status" value="1"/>
</dbReference>
<dbReference type="PROSITE" id="PS51257">
    <property type="entry name" value="PROKAR_LIPOPROTEIN"/>
    <property type="match status" value="1"/>
</dbReference>
<dbReference type="Pfam" id="PF06742">
    <property type="entry name" value="DUF1214"/>
    <property type="match status" value="1"/>
</dbReference>
<dbReference type="InterPro" id="IPR010621">
    <property type="entry name" value="DUF1214"/>
</dbReference>
<evidence type="ECO:0000259" key="3">
    <source>
        <dbReference type="Pfam" id="PF06742"/>
    </source>
</evidence>
<evidence type="ECO:0000313" key="6">
    <source>
        <dbReference type="Proteomes" id="UP000479692"/>
    </source>
</evidence>
<organism evidence="5 6">
    <name type="scientific">Noviluteimonas gilva</name>
    <dbReference type="NCBI Taxonomy" id="2682097"/>
    <lineage>
        <taxon>Bacteria</taxon>
        <taxon>Pseudomonadati</taxon>
        <taxon>Pseudomonadota</taxon>
        <taxon>Gammaproteobacteria</taxon>
        <taxon>Lysobacterales</taxon>
        <taxon>Lysobacteraceae</taxon>
        <taxon>Noviluteimonas</taxon>
    </lineage>
</organism>
<dbReference type="Pfam" id="PF06863">
    <property type="entry name" value="DUF1254"/>
    <property type="match status" value="1"/>
</dbReference>
<gene>
    <name evidence="5" type="ORF">GN331_01245</name>
</gene>
<dbReference type="InterPro" id="IPR037049">
    <property type="entry name" value="DUF1214_C_sf"/>
</dbReference>
<feature type="domain" description="DUF1214" evidence="3">
    <location>
        <begin position="266"/>
        <end position="350"/>
    </location>
</feature>
<dbReference type="RefSeq" id="WP_156639573.1">
    <property type="nucleotide sequence ID" value="NZ_WOXT01000001.1"/>
</dbReference>
<sequence>MRLILISSIAFALAGCQRAETPVAPASTTTHAAAPSAEAATPAATAAPEPGSTPVTADNYGRAATDLAFANVVKDGGFGKFNHNRELTPIDKQRVVRQNRDTLYSAVVVDLDAGPVTVTLPDVGDRFMSMQVFDEDQYSHQVAYKPGKYTITRKDIGTRYALVALRMLVDPNKSDDLAAVHAKQDEAKVEQPGGPGKFDVPKWNLADYKKLTDALTVLGDTLPDKNHMFGMKADVDPVRRLIGVATAWGGNPEKEATYLNFTPAQNDGKTVHRLVVKDVPVEGFWSVTVYDKDGFFQANPQNAYSFNNITGQKSPDGSIAIQFGGCDGKVPNCLPITPGWNYLVRLYRPHKAVLDGTWKFPEATPVQG</sequence>